<dbReference type="AlphaFoldDB" id="A0A915I7M8"/>
<name>A0A915I7M8_ROMCU</name>
<organism evidence="1 2">
    <name type="scientific">Romanomermis culicivorax</name>
    <name type="common">Nematode worm</name>
    <dbReference type="NCBI Taxonomy" id="13658"/>
    <lineage>
        <taxon>Eukaryota</taxon>
        <taxon>Metazoa</taxon>
        <taxon>Ecdysozoa</taxon>
        <taxon>Nematoda</taxon>
        <taxon>Enoplea</taxon>
        <taxon>Dorylaimia</taxon>
        <taxon>Mermithida</taxon>
        <taxon>Mermithoidea</taxon>
        <taxon>Mermithidae</taxon>
        <taxon>Romanomermis</taxon>
    </lineage>
</organism>
<dbReference type="Proteomes" id="UP000887565">
    <property type="component" value="Unplaced"/>
</dbReference>
<evidence type="ECO:0000313" key="1">
    <source>
        <dbReference type="Proteomes" id="UP000887565"/>
    </source>
</evidence>
<reference evidence="2" key="1">
    <citation type="submission" date="2022-11" db="UniProtKB">
        <authorList>
            <consortium name="WormBaseParasite"/>
        </authorList>
    </citation>
    <scope>IDENTIFICATION</scope>
</reference>
<proteinExistence type="predicted"/>
<keyword evidence="1" id="KW-1185">Reference proteome</keyword>
<accession>A0A915I7M8</accession>
<sequence>MYNKEEMLVVWLWDENLCRQVTGRFRGSNNPFARGFFRNLIDVFCSPQRPRYSPCDHESENYFRQKLKNGKLSSSSFPIWDNNHNKRFALDHNNYKNSGNGCDDFNSNSNRLKRRLQPAISTSGNIYALNEKGVAELVHLPSNFSSDETQPLTTDKSFDMIITQAKDKIVTSLSRSSSRITIDDLSVLKMASNSQINRNDAFGTIFSSHCNLLDESASIRITNKNNDENFPCQYCHHQNVMSNRVFFHAGRSASCGDRRDKFPHYP</sequence>
<protein>
    <submittedName>
        <fullName evidence="2">Uncharacterized protein</fullName>
    </submittedName>
</protein>
<evidence type="ECO:0000313" key="2">
    <source>
        <dbReference type="WBParaSite" id="nRc.2.0.1.t09871-RA"/>
    </source>
</evidence>
<dbReference type="WBParaSite" id="nRc.2.0.1.t09871-RA">
    <property type="protein sequence ID" value="nRc.2.0.1.t09871-RA"/>
    <property type="gene ID" value="nRc.2.0.1.g09871"/>
</dbReference>